<evidence type="ECO:0000256" key="1">
    <source>
        <dbReference type="ARBA" id="ARBA00022490"/>
    </source>
</evidence>
<evidence type="ECO:0000256" key="2">
    <source>
        <dbReference type="ARBA" id="ARBA00022884"/>
    </source>
</evidence>
<accession>A0A4U1BH91</accession>
<keyword evidence="8" id="KW-1185">Reference proteome</keyword>
<gene>
    <name evidence="4 7" type="primary">proQ</name>
    <name evidence="7" type="ORF">FCL40_04465</name>
</gene>
<dbReference type="HAMAP" id="MF_00749">
    <property type="entry name" value="ProQ"/>
    <property type="match status" value="1"/>
</dbReference>
<keyword evidence="2 4" id="KW-0694">RNA-binding</keyword>
<dbReference type="SUPFAM" id="SSF48657">
    <property type="entry name" value="FinO-like"/>
    <property type="match status" value="1"/>
</dbReference>
<dbReference type="InterPro" id="IPR036442">
    <property type="entry name" value="ProQ/FinO_sf"/>
</dbReference>
<dbReference type="PANTHER" id="PTHR38106">
    <property type="entry name" value="RNA CHAPERONE PROQ"/>
    <property type="match status" value="1"/>
</dbReference>
<dbReference type="NCBIfam" id="NF003434">
    <property type="entry name" value="PRK04950.1"/>
    <property type="match status" value="1"/>
</dbReference>
<comment type="caution">
    <text evidence="7">The sequence shown here is derived from an EMBL/GenBank/DDBJ whole genome shotgun (WGS) entry which is preliminary data.</text>
</comment>
<dbReference type="SMART" id="SM00945">
    <property type="entry name" value="ProQ"/>
    <property type="match status" value="1"/>
</dbReference>
<dbReference type="InterPro" id="IPR023529">
    <property type="entry name" value="ProQ"/>
</dbReference>
<keyword evidence="1 4" id="KW-0963">Cytoplasm</keyword>
<dbReference type="InterPro" id="IPR035236">
    <property type="entry name" value="ProQ_C"/>
</dbReference>
<protein>
    <recommendedName>
        <fullName evidence="4">RNA chaperone ProQ</fullName>
    </recommendedName>
</protein>
<reference evidence="7 8" key="1">
    <citation type="submission" date="2019-04" db="EMBL/GenBank/DDBJ databases">
        <authorList>
            <person name="Hwang J.C."/>
        </authorList>
    </citation>
    <scope>NUCLEOTIDE SEQUENCE [LARGE SCALE GENOMIC DNA]</scope>
    <source>
        <strain evidence="7 8">IMCC35001</strain>
    </source>
</reference>
<dbReference type="Gene3D" id="1.10.1710.10">
    <property type="entry name" value="ProQ/FinO domain"/>
    <property type="match status" value="1"/>
</dbReference>
<feature type="domain" description="ProQ/FinO" evidence="6">
    <location>
        <begin position="10"/>
        <end position="124"/>
    </location>
</feature>
<dbReference type="Pfam" id="PF04352">
    <property type="entry name" value="ProQ"/>
    <property type="match status" value="1"/>
</dbReference>
<dbReference type="Pfam" id="PF17516">
    <property type="entry name" value="ProQ_C"/>
    <property type="match status" value="1"/>
</dbReference>
<name>A0A4U1BH91_9GAMM</name>
<feature type="compositionally biased region" description="Basic and acidic residues" evidence="5">
    <location>
        <begin position="110"/>
        <end position="128"/>
    </location>
</feature>
<feature type="region of interest" description="Disordered" evidence="5">
    <location>
        <begin position="103"/>
        <end position="167"/>
    </location>
</feature>
<dbReference type="Proteomes" id="UP000305674">
    <property type="component" value="Unassembled WGS sequence"/>
</dbReference>
<feature type="compositionally biased region" description="Basic and acidic residues" evidence="5">
    <location>
        <begin position="149"/>
        <end position="166"/>
    </location>
</feature>
<dbReference type="PANTHER" id="PTHR38106:SF1">
    <property type="entry name" value="RNA CHAPERONE PROQ"/>
    <property type="match status" value="1"/>
</dbReference>
<dbReference type="AlphaFoldDB" id="A0A4U1BH91"/>
<dbReference type="OrthoDB" id="8421419at2"/>
<comment type="function">
    <text evidence="4">RNA chaperone with significant RNA binding, RNA strand exchange and RNA duplexing activities.</text>
</comment>
<sequence>MILMTTENQTKLSDIKAVIAFLCEKFPNCFSQEGDAKPLKIGLFQELAENLADDERVSKTQLRQALRRYTNSWRYLRSIKEGVQRVDLEGNACGEIDAQHVEHAQQALKESQERAKERKAEQKPKGDKGTSAAHKRSKLKGKPSGAPRSKPEGAKRPAKPRPELKSVEAAALSVDQKVKVQLGRAPADGVVVDINKDDVQVRLDSGMTIKVKASHIRI</sequence>
<comment type="similarity">
    <text evidence="4">Belongs to the ProQ family.</text>
</comment>
<evidence type="ECO:0000256" key="4">
    <source>
        <dbReference type="HAMAP-Rule" id="MF_00749"/>
    </source>
</evidence>
<evidence type="ECO:0000259" key="6">
    <source>
        <dbReference type="SMART" id="SM00945"/>
    </source>
</evidence>
<dbReference type="InterPro" id="IPR016103">
    <property type="entry name" value="ProQ/FinO"/>
</dbReference>
<proteinExistence type="inferred from homology"/>
<evidence type="ECO:0000256" key="5">
    <source>
        <dbReference type="SAM" id="MobiDB-lite"/>
    </source>
</evidence>
<keyword evidence="3 4" id="KW-0143">Chaperone</keyword>
<evidence type="ECO:0000256" key="3">
    <source>
        <dbReference type="ARBA" id="ARBA00023186"/>
    </source>
</evidence>
<comment type="subcellular location">
    <subcellularLocation>
        <location evidence="4">Cytoplasm</location>
    </subcellularLocation>
</comment>
<evidence type="ECO:0000313" key="8">
    <source>
        <dbReference type="Proteomes" id="UP000305674"/>
    </source>
</evidence>
<dbReference type="EMBL" id="SWCI01000002">
    <property type="protein sequence ID" value="TKB50414.1"/>
    <property type="molecule type" value="Genomic_DNA"/>
</dbReference>
<organism evidence="7 8">
    <name type="scientific">Ferrimonas sediminicola</name>
    <dbReference type="NCBI Taxonomy" id="2569538"/>
    <lineage>
        <taxon>Bacteria</taxon>
        <taxon>Pseudomonadati</taxon>
        <taxon>Pseudomonadota</taxon>
        <taxon>Gammaproteobacteria</taxon>
        <taxon>Alteromonadales</taxon>
        <taxon>Ferrimonadaceae</taxon>
        <taxon>Ferrimonas</taxon>
    </lineage>
</organism>
<evidence type="ECO:0000313" key="7">
    <source>
        <dbReference type="EMBL" id="TKB50414.1"/>
    </source>
</evidence>
<dbReference type="GO" id="GO:0033592">
    <property type="term" value="F:RNA strand annealing activity"/>
    <property type="evidence" value="ECO:0007669"/>
    <property type="project" value="UniProtKB-UniRule"/>
</dbReference>
<dbReference type="GO" id="GO:0034057">
    <property type="term" value="F:RNA strand-exchange activity"/>
    <property type="evidence" value="ECO:0007669"/>
    <property type="project" value="UniProtKB-UniRule"/>
</dbReference>
<dbReference type="GO" id="GO:0010608">
    <property type="term" value="P:post-transcriptional regulation of gene expression"/>
    <property type="evidence" value="ECO:0007669"/>
    <property type="project" value="InterPro"/>
</dbReference>
<dbReference type="GO" id="GO:0005829">
    <property type="term" value="C:cytosol"/>
    <property type="evidence" value="ECO:0007669"/>
    <property type="project" value="TreeGrafter"/>
</dbReference>